<proteinExistence type="inferred from homology"/>
<dbReference type="GO" id="GO:0003682">
    <property type="term" value="F:chromatin binding"/>
    <property type="evidence" value="ECO:0007669"/>
    <property type="project" value="TreeGrafter"/>
</dbReference>
<dbReference type="Proteomes" id="UP000799302">
    <property type="component" value="Unassembled WGS sequence"/>
</dbReference>
<name>A0A6A6UKF0_9PEZI</name>
<feature type="region of interest" description="Disordered" evidence="2">
    <location>
        <begin position="131"/>
        <end position="151"/>
    </location>
</feature>
<dbReference type="Pfam" id="PF12830">
    <property type="entry name" value="Nipped-B_C"/>
    <property type="match status" value="1"/>
</dbReference>
<evidence type="ECO:0000256" key="2">
    <source>
        <dbReference type="SAM" id="MobiDB-lite"/>
    </source>
</evidence>
<keyword evidence="1" id="KW-0131">Cell cycle</keyword>
<evidence type="ECO:0000259" key="3">
    <source>
        <dbReference type="Pfam" id="PF12830"/>
    </source>
</evidence>
<evidence type="ECO:0000313" key="4">
    <source>
        <dbReference type="EMBL" id="KAF2672250.1"/>
    </source>
</evidence>
<dbReference type="GO" id="GO:0034087">
    <property type="term" value="P:establishment of mitotic sister chromatid cohesion"/>
    <property type="evidence" value="ECO:0007669"/>
    <property type="project" value="TreeGrafter"/>
</dbReference>
<dbReference type="GO" id="GO:0010468">
    <property type="term" value="P:regulation of gene expression"/>
    <property type="evidence" value="ECO:0007669"/>
    <property type="project" value="InterPro"/>
</dbReference>
<dbReference type="GO" id="GO:0140588">
    <property type="term" value="P:chromatin looping"/>
    <property type="evidence" value="ECO:0007669"/>
    <property type="project" value="InterPro"/>
</dbReference>
<dbReference type="GO" id="GO:0090694">
    <property type="term" value="C:Scc2-Scc4 cohesin loading complex"/>
    <property type="evidence" value="ECO:0007669"/>
    <property type="project" value="TreeGrafter"/>
</dbReference>
<dbReference type="Gene3D" id="1.25.10.10">
    <property type="entry name" value="Leucine-rich Repeat Variant"/>
    <property type="match status" value="1"/>
</dbReference>
<feature type="region of interest" description="Disordered" evidence="2">
    <location>
        <begin position="10"/>
        <end position="38"/>
    </location>
</feature>
<reference evidence="4" key="1">
    <citation type="journal article" date="2020" name="Stud. Mycol.">
        <title>101 Dothideomycetes genomes: a test case for predicting lifestyles and emergence of pathogens.</title>
        <authorList>
            <person name="Haridas S."/>
            <person name="Albert R."/>
            <person name="Binder M."/>
            <person name="Bloem J."/>
            <person name="Labutti K."/>
            <person name="Salamov A."/>
            <person name="Andreopoulos B."/>
            <person name="Baker S."/>
            <person name="Barry K."/>
            <person name="Bills G."/>
            <person name="Bluhm B."/>
            <person name="Cannon C."/>
            <person name="Castanera R."/>
            <person name="Culley D."/>
            <person name="Daum C."/>
            <person name="Ezra D."/>
            <person name="Gonzalez J."/>
            <person name="Henrissat B."/>
            <person name="Kuo A."/>
            <person name="Liang C."/>
            <person name="Lipzen A."/>
            <person name="Lutzoni F."/>
            <person name="Magnuson J."/>
            <person name="Mondo S."/>
            <person name="Nolan M."/>
            <person name="Ohm R."/>
            <person name="Pangilinan J."/>
            <person name="Park H.-J."/>
            <person name="Ramirez L."/>
            <person name="Alfaro M."/>
            <person name="Sun H."/>
            <person name="Tritt A."/>
            <person name="Yoshinaga Y."/>
            <person name="Zwiers L.-H."/>
            <person name="Turgeon B."/>
            <person name="Goodwin S."/>
            <person name="Spatafora J."/>
            <person name="Crous P."/>
            <person name="Grigoriev I."/>
        </authorList>
    </citation>
    <scope>NUCLEOTIDE SEQUENCE</scope>
    <source>
        <strain evidence="4">CBS 115976</strain>
    </source>
</reference>
<dbReference type="InterPro" id="IPR016024">
    <property type="entry name" value="ARM-type_fold"/>
</dbReference>
<feature type="region of interest" description="Disordered" evidence="2">
    <location>
        <begin position="274"/>
        <end position="298"/>
    </location>
</feature>
<organism evidence="4 5">
    <name type="scientific">Microthyrium microscopicum</name>
    <dbReference type="NCBI Taxonomy" id="703497"/>
    <lineage>
        <taxon>Eukaryota</taxon>
        <taxon>Fungi</taxon>
        <taxon>Dikarya</taxon>
        <taxon>Ascomycota</taxon>
        <taxon>Pezizomycotina</taxon>
        <taxon>Dothideomycetes</taxon>
        <taxon>Dothideomycetes incertae sedis</taxon>
        <taxon>Microthyriales</taxon>
        <taxon>Microthyriaceae</taxon>
        <taxon>Microthyrium</taxon>
    </lineage>
</organism>
<feature type="compositionally biased region" description="Basic residues" evidence="2">
    <location>
        <begin position="1886"/>
        <end position="1904"/>
    </location>
</feature>
<sequence length="1920" mass="212489">MSFSGIQIPIYNGSSNPAPNRHTQPSQQTKKQHVHKSFSGRYRAPTMDEALPLTPLAATIPFSQEILPLPTAIPSDKPTIYIGDDTYNQAKQGLLHLNTQASQERIQQSLDKVRSLIREANLTTYQFRPTKPAMARRKSQSNGANDSHTPKLSKFAGFVVKKAEFPHVCPSVATHGDSNGKLPPPSSGAATPIKKSQSSVPRKPQVQVLINQPSSPAIQTPSRTPSVANAHNGVPSASQSSSGGFKISLPSLAPEQSAAFIANAARDAKLQARLEDQAQAPKRRKRTADEMKLSSTQQEKANEALIELERLADDILYASESYRFTPGDFSDYFIQTSLVGDDSPPIVTQEKQKILQSCISKNIKAGVFDDLPVEQVMKLLKLCSGTVSCCLELSFDPQEESFDMELELAACAMRASQILLMIMTAERPEKEVYSEGELDTVLECFRAIIERCIEPVLKCRQKEESFKRYAAKEQPLDELFTICCKVLRLLGDLVSKVNFAETAMSSVEDIAINKLIFAENAPSQKDSVLGIQRFEAMRRAAMGAIVQIYTRHPNQRQDLFNSILTSLDDLPQTRQQARQYKLPDGKPIQLVSALLMQLVQASATYSDAQPTRQHKRRKLDEEESNSDDSDDDAPIMTRQRLNPIDMDNAVDYDVERAATELQKVSRRLSEMCRADANYVVRALVAKALKPKKTGDDGFRALLDLFTEDFLSVVDLPEWPAALLFLRLMLLHMFGIFRDEKNSVPQRNMALDLMTLMGSKIADVQTHTLNSTRALEKNAPDAAKRVQKQTQLLQEDRLDERSLISSSGPYRILFENLSRRVGDSQSDSARAFLLINWADASLSDLNKKDEDDVPYASVDVLLSIRNTIPDHAWMGREYIFAPADFDLGRLAYSLIISASDFCKAQSKIVQIMLEAMNCPQSQLKSKGLKSIPQLLEKTPRMLQGHSRVLAAIITSVEDSSPLVRLSALGLLEKCMAINPSIEADAVSKILALSADENVGIRKRCIKMLKDLYLKHDELDFRAKISGAILSRVRDLEESVKEIAKQCQEELWLVPFHNENISKDPVQAKLALINQVKLVVRTLSRERDGLTTFESLLAISLGENSKTKQANLKVCKTIVAYMFDLLFENDTTGHGLKQSSIARAITAYARVEPKLFTSQQMKLLKVYVKAFDRGTDSGLMQQATCVIYKHVLPSLSAIEHDFLIEIRKDLMGSVSRIPPAQLPDTAACLAIIASTLKNLASPAKLTLSTLFPLPTFLQSFAAKSIRSQELQKSGIEHDMDEAKKLLDVAKADIDRARRLIDICCAFIHACNMDSQASVFREKIPDWKGSSVSSLAIERVTPFTLLKAGRSQITVPDNVREAALRGISVICQAWPQNFLRKDVTQAFTAVFADKNESLQLAVLGGFLVFFNQEEKRSETGAEIKIGSGEAMGNERLANTYVATDRDGAAMTIAQQFLRQILHLALTRKSEPGEPDEPFRSDRLAITATEVVASINRQGVVNPKLLGPAIVALSTSKDPHIAAIAHGAHKSLHEKHGSLFEKEYIKAVFEAFKYQTNVYADPRGIILQHPPVPKLQALWEVLKNGTGKVRKHFLGNLCARVNFELPKLDFGDLNAGIPEGALYCRFVMENLACFDYVRIDEIVLVFMGMEKLVVAGVGTEVAHHIEKDILKVRLEPEGSSQEQLSQPAPASAPFATEGAQSYATEYPILTEDGLPVQTGALPAPPQQDLPIRTLPQPDPVDPVRLRQLTVASMILLVVWEARTHLRLVWGLPKSKKVNPKDIVKAPTRAPFTSNQTFLDKTALIMQALDTPDSQIALCRQFAELLARDDEVKIGEEDDLEAMARQAEGYETPNEDDEEASTGRERSASVGGSAQKGRKRKSFGAGDQPRKRAKKTGVPGKRGRPKKRTSASASPGVDANGADWD</sequence>
<evidence type="ECO:0000256" key="1">
    <source>
        <dbReference type="RuleBase" id="RU364107"/>
    </source>
</evidence>
<comment type="similarity">
    <text evidence="1">Belongs to the SCC2/Nipped-B family.</text>
</comment>
<feature type="compositionally biased region" description="Polar residues" evidence="2">
    <location>
        <begin position="208"/>
        <end position="243"/>
    </location>
</feature>
<accession>A0A6A6UKF0</accession>
<comment type="subcellular location">
    <subcellularLocation>
        <location evidence="1">Nucleus</location>
    </subcellularLocation>
</comment>
<dbReference type="OrthoDB" id="418242at2759"/>
<gene>
    <name evidence="4" type="ORF">BT63DRAFT_477042</name>
</gene>
<keyword evidence="1" id="KW-0677">Repeat</keyword>
<keyword evidence="5" id="KW-1185">Reference proteome</keyword>
<evidence type="ECO:0000313" key="5">
    <source>
        <dbReference type="Proteomes" id="UP000799302"/>
    </source>
</evidence>
<feature type="compositionally biased region" description="Acidic residues" evidence="2">
    <location>
        <begin position="621"/>
        <end position="633"/>
    </location>
</feature>
<dbReference type="GO" id="GO:0071169">
    <property type="term" value="P:establishment of protein localization to chromatin"/>
    <property type="evidence" value="ECO:0007669"/>
    <property type="project" value="TreeGrafter"/>
</dbReference>
<dbReference type="GO" id="GO:0061775">
    <property type="term" value="F:cohesin loader activity"/>
    <property type="evidence" value="ECO:0007669"/>
    <property type="project" value="InterPro"/>
</dbReference>
<keyword evidence="1" id="KW-0539">Nucleus</keyword>
<dbReference type="PANTHER" id="PTHR21704">
    <property type="entry name" value="NIPPED-B-LIKE PROTEIN DELANGIN SCC2-RELATED"/>
    <property type="match status" value="1"/>
</dbReference>
<dbReference type="SUPFAM" id="SSF48371">
    <property type="entry name" value="ARM repeat"/>
    <property type="match status" value="1"/>
</dbReference>
<dbReference type="InterPro" id="IPR024986">
    <property type="entry name" value="Nipped-B_C"/>
</dbReference>
<feature type="compositionally biased region" description="Polar residues" evidence="2">
    <location>
        <begin position="12"/>
        <end position="29"/>
    </location>
</feature>
<dbReference type="InterPro" id="IPR011989">
    <property type="entry name" value="ARM-like"/>
</dbReference>
<protein>
    <recommendedName>
        <fullName evidence="1">Sister chromatid cohesion protein</fullName>
    </recommendedName>
</protein>
<feature type="domain" description="Sister chromatid cohesion C-terminal" evidence="3">
    <location>
        <begin position="1448"/>
        <end position="1647"/>
    </location>
</feature>
<dbReference type="EMBL" id="MU004232">
    <property type="protein sequence ID" value="KAF2672250.1"/>
    <property type="molecule type" value="Genomic_DNA"/>
</dbReference>
<feature type="region of interest" description="Disordered" evidence="2">
    <location>
        <begin position="1841"/>
        <end position="1920"/>
    </location>
</feature>
<feature type="region of interest" description="Disordered" evidence="2">
    <location>
        <begin position="605"/>
        <end position="640"/>
    </location>
</feature>
<dbReference type="CDD" id="cd23958">
    <property type="entry name" value="SCC2"/>
    <property type="match status" value="1"/>
</dbReference>
<dbReference type="GO" id="GO:1990414">
    <property type="term" value="P:replication-born double-strand break repair via sister chromatid exchange"/>
    <property type="evidence" value="ECO:0007669"/>
    <property type="project" value="TreeGrafter"/>
</dbReference>
<dbReference type="PANTHER" id="PTHR21704:SF18">
    <property type="entry name" value="NIPPED-B-LIKE PROTEIN"/>
    <property type="match status" value="1"/>
</dbReference>
<feature type="region of interest" description="Disordered" evidence="2">
    <location>
        <begin position="171"/>
        <end position="244"/>
    </location>
</feature>
<dbReference type="InterPro" id="IPR033031">
    <property type="entry name" value="Scc2/Nipped-B"/>
</dbReference>